<sequence length="75" mass="7026">MNLGGGGGEITVVYTNLGGDGGLQYCTGGGGGGGGLQYCTCGGGGGDGGGGGGSCWLQGFTHGHSPHFMLRSGIS</sequence>
<evidence type="ECO:0000313" key="2">
    <source>
        <dbReference type="Proteomes" id="UP001632038"/>
    </source>
</evidence>
<dbReference type="Proteomes" id="UP001632038">
    <property type="component" value="Unassembled WGS sequence"/>
</dbReference>
<proteinExistence type="predicted"/>
<comment type="caution">
    <text evidence="1">The sequence shown here is derived from an EMBL/GenBank/DDBJ whole genome shotgun (WGS) entry which is preliminary data.</text>
</comment>
<evidence type="ECO:0000313" key="1">
    <source>
        <dbReference type="EMBL" id="KAL3640392.1"/>
    </source>
</evidence>
<name>A0ABD3DED2_9LAMI</name>
<protein>
    <submittedName>
        <fullName evidence="1">Uncharacterized protein</fullName>
    </submittedName>
</protein>
<gene>
    <name evidence="1" type="ORF">CASFOL_015360</name>
</gene>
<organism evidence="1 2">
    <name type="scientific">Castilleja foliolosa</name>
    <dbReference type="NCBI Taxonomy" id="1961234"/>
    <lineage>
        <taxon>Eukaryota</taxon>
        <taxon>Viridiplantae</taxon>
        <taxon>Streptophyta</taxon>
        <taxon>Embryophyta</taxon>
        <taxon>Tracheophyta</taxon>
        <taxon>Spermatophyta</taxon>
        <taxon>Magnoliopsida</taxon>
        <taxon>eudicotyledons</taxon>
        <taxon>Gunneridae</taxon>
        <taxon>Pentapetalae</taxon>
        <taxon>asterids</taxon>
        <taxon>lamiids</taxon>
        <taxon>Lamiales</taxon>
        <taxon>Orobanchaceae</taxon>
        <taxon>Pedicularideae</taxon>
        <taxon>Castillejinae</taxon>
        <taxon>Castilleja</taxon>
    </lineage>
</organism>
<keyword evidence="2" id="KW-1185">Reference proteome</keyword>
<dbReference type="EMBL" id="JAVIJP010000017">
    <property type="protein sequence ID" value="KAL3640392.1"/>
    <property type="molecule type" value="Genomic_DNA"/>
</dbReference>
<dbReference type="AlphaFoldDB" id="A0ABD3DED2"/>
<accession>A0ABD3DED2</accession>
<reference evidence="2" key="1">
    <citation type="journal article" date="2024" name="IScience">
        <title>Strigolactones Initiate the Formation of Haustorium-like Structures in Castilleja.</title>
        <authorList>
            <person name="Buerger M."/>
            <person name="Peterson D."/>
            <person name="Chory J."/>
        </authorList>
    </citation>
    <scope>NUCLEOTIDE SEQUENCE [LARGE SCALE GENOMIC DNA]</scope>
</reference>